<dbReference type="RefSeq" id="WP_187012560.1">
    <property type="nucleotide sequence ID" value="NZ_JACRWG010000037.1"/>
</dbReference>
<dbReference type="PANTHER" id="PTHR34983:SF2">
    <property type="entry name" value="ENDO-BETA-1,4-GALACTANASE"/>
    <property type="match status" value="1"/>
</dbReference>
<dbReference type="GO" id="GO:0016787">
    <property type="term" value="F:hydrolase activity"/>
    <property type="evidence" value="ECO:0007669"/>
    <property type="project" value="UniProtKB-KW"/>
</dbReference>
<dbReference type="Gene3D" id="3.20.20.80">
    <property type="entry name" value="Glycosidases"/>
    <property type="match status" value="2"/>
</dbReference>
<organism evidence="5 6">
    <name type="scientific">Catenibacterium faecis</name>
    <dbReference type="NCBI Taxonomy" id="2764323"/>
    <lineage>
        <taxon>Bacteria</taxon>
        <taxon>Bacillati</taxon>
        <taxon>Bacillota</taxon>
        <taxon>Erysipelotrichia</taxon>
        <taxon>Erysipelotrichales</taxon>
        <taxon>Coprobacillaceae</taxon>
        <taxon>Catenibacterium</taxon>
    </lineage>
</organism>
<keyword evidence="6" id="KW-1185">Reference proteome</keyword>
<dbReference type="InterPro" id="IPR048713">
    <property type="entry name" value="Choline_bind_rpt"/>
</dbReference>
<evidence type="ECO:0000256" key="1">
    <source>
        <dbReference type="ARBA" id="ARBA00010687"/>
    </source>
</evidence>
<comment type="similarity">
    <text evidence="1 4">Belongs to the glycosyl hydrolase 53 family.</text>
</comment>
<comment type="caution">
    <text evidence="5">The sequence shown here is derived from an EMBL/GenBank/DDBJ whole genome shotgun (WGS) entry which is preliminary data.</text>
</comment>
<evidence type="ECO:0000313" key="5">
    <source>
        <dbReference type="EMBL" id="MBC6010347.1"/>
    </source>
</evidence>
<keyword evidence="4" id="KW-0732">Signal</keyword>
<gene>
    <name evidence="5" type="ORF">H8909_08835</name>
</gene>
<dbReference type="InterPro" id="IPR017853">
    <property type="entry name" value="GH"/>
</dbReference>
<sequence>MNKKLITSFVSAALVCSMGMSGVSAVTPVPTMHNNNQVTAASLSRSIADYKKIEGINDQTVLGADFTHYQQDLEWGKTCYNYKSVKIDNLFKFVQGQGINTVSVKVAVNPDTSSDKTKCYTLDSAIKTIKAAKEAGLKTNITLFYSDDVTYANSQQLPAGWTQDNAVEKATDYTKEVLDTLSKNDALPTMMTIGNEVNYNFLGLTEGGGWDGFVAMATISKLINEKGVKTALSFAAPDDAEGIQYVIEKLGYASVDYSYLGVNLYADRNGINDYVKTLRTTVKEKAADKQLIVSNIKFPRQNADETASTETQAESIYNLLSASISDSNAGGLIYDEAEYVGSWNGFFNEQGLAQTSLAVFGFAQGWNIDIDSYRDPYEYGDDTGLKEKKVTINKISNMSESTIRGVDVGSYVALTNAGVKYYDYDGKEQPLMKILKDNGVNYIRLRIWNDPYNEKGETYGGGDSTVDNGLKIGKEATKYGMKVLVDFHYSDFWADPAKQILPKAWQKDANDPDKMCENIHDFTKDTLQKFKDAGVDVGMVQVGNEITKGMAGIHNKDSNNSVWKNESQYSVLDRYLNAGSKAVREMLPDALVTLHIETPNRQIYSMIMDAWEKGNVDYDVLGSSYYPFWWNTPDMLRDVQTLAKERGKLFAVMETAWVNSYEDGDGTPNSIGSDYGLYQYEIGPQGQVDELTDMYKVLTEQDNGLGGFYWEPGWIPVKAGWTNWKYNKEVADKYGTGWASKGAVGYAPDDEMYYNGQPSWGGSSWDNATLFDIQGNALQSLKFYKDSVSLGKVQTTRINIVNKEKEVLKTEYVNVNVGDTKTITLPKVNGYYASKGNYNYTVKGDTDGVKTVTVTYNHSTEANLVYVDGDWYLMQDGQVVHETTLAQVNGTGTWYYVEDGKVNKDFNGLFQYGNDWYYIEKGAVNSDYTGLAQYNDQWFYIEKGKLNWDYTGLAQYNNYWFYVEKGRLNWNYSGIVEYNNQWFYVQKGRLNWNYSGLGQSGNEWYYIVRGRVNWNYTGLAQYNDQWFYIEKGKLNWNYTGLAQYKNYWFYVENGRLNWNYTGLVQKGNEWFYVENGRLNWNYTGLAQYNNQWFYIGKGRLDWNYTGIAYHDNQRFYIINGRLDWNYSGRVRYKGKKYTVKNGRVL</sequence>
<dbReference type="SUPFAM" id="SSF51445">
    <property type="entry name" value="(Trans)glycosidases"/>
    <property type="match status" value="2"/>
</dbReference>
<feature type="signal peptide" evidence="4">
    <location>
        <begin position="1"/>
        <end position="25"/>
    </location>
</feature>
<evidence type="ECO:0000256" key="2">
    <source>
        <dbReference type="ARBA" id="ARBA00022801"/>
    </source>
</evidence>
<keyword evidence="2 4" id="KW-0378">Hydrolase</keyword>
<dbReference type="Pfam" id="PF21540">
    <property type="entry name" value="Choline_bind_4"/>
    <property type="match status" value="11"/>
</dbReference>
<dbReference type="Pfam" id="PF07745">
    <property type="entry name" value="Glyco_hydro_53"/>
    <property type="match status" value="2"/>
</dbReference>
<dbReference type="EMBL" id="JACRWG010000037">
    <property type="protein sequence ID" value="MBC6010347.1"/>
    <property type="molecule type" value="Genomic_DNA"/>
</dbReference>
<comment type="catalytic activity">
    <reaction evidence="4">
        <text>The enzyme specifically hydrolyzes (1-&gt;4)-beta-D-galactosidic linkages in type I arabinogalactans.</text>
        <dbReference type="EC" id="3.2.1.89"/>
    </reaction>
</comment>
<name>A0ABR7KD23_9FIRM</name>
<dbReference type="Proteomes" id="UP000603474">
    <property type="component" value="Unassembled WGS sequence"/>
</dbReference>
<evidence type="ECO:0000256" key="3">
    <source>
        <dbReference type="ARBA" id="ARBA00023295"/>
    </source>
</evidence>
<protein>
    <recommendedName>
        <fullName evidence="4">Arabinogalactan endo-beta-1,4-galactanase</fullName>
        <ecNumber evidence="4">3.2.1.89</ecNumber>
    </recommendedName>
</protein>
<evidence type="ECO:0000256" key="4">
    <source>
        <dbReference type="RuleBase" id="RU361192"/>
    </source>
</evidence>
<reference evidence="5 6" key="1">
    <citation type="submission" date="2020-08" db="EMBL/GenBank/DDBJ databases">
        <authorList>
            <person name="Liu C."/>
            <person name="Sun Q."/>
        </authorList>
    </citation>
    <scope>NUCLEOTIDE SEQUENCE [LARGE SCALE GENOMIC DNA]</scope>
    <source>
        <strain evidence="5 6">NSJ-22</strain>
    </source>
</reference>
<evidence type="ECO:0000313" key="6">
    <source>
        <dbReference type="Proteomes" id="UP000603474"/>
    </source>
</evidence>
<accession>A0ABR7KD23</accession>
<proteinExistence type="inferred from homology"/>
<keyword evidence="3 4" id="KW-0326">Glycosidase</keyword>
<dbReference type="InterPro" id="IPR011683">
    <property type="entry name" value="Glyco_hydro_53"/>
</dbReference>
<dbReference type="PANTHER" id="PTHR34983">
    <property type="entry name" value="ARABINOGALACTAN ENDO-BETA-1,4-GALACTANASE A"/>
    <property type="match status" value="1"/>
</dbReference>
<dbReference type="EC" id="3.2.1.89" evidence="4"/>
<feature type="chain" id="PRO_5044962665" description="Arabinogalactan endo-beta-1,4-galactanase" evidence="4">
    <location>
        <begin position="26"/>
        <end position="1145"/>
    </location>
</feature>